<gene>
    <name evidence="1" type="ORF">AAE02nite_17350</name>
</gene>
<accession>A0A512AWH6</accession>
<comment type="caution">
    <text evidence="1">The sequence shown here is derived from an EMBL/GenBank/DDBJ whole genome shotgun (WGS) entry which is preliminary data.</text>
</comment>
<protein>
    <submittedName>
        <fullName evidence="1">Uncharacterized protein</fullName>
    </submittedName>
</protein>
<dbReference type="Proteomes" id="UP000321532">
    <property type="component" value="Unassembled WGS sequence"/>
</dbReference>
<keyword evidence="2" id="KW-1185">Reference proteome</keyword>
<dbReference type="AlphaFoldDB" id="A0A512AWH6"/>
<dbReference type="EMBL" id="BJYS01000010">
    <property type="protein sequence ID" value="GEO04071.1"/>
    <property type="molecule type" value="Genomic_DNA"/>
</dbReference>
<proteinExistence type="predicted"/>
<reference evidence="1 2" key="1">
    <citation type="submission" date="2019-07" db="EMBL/GenBank/DDBJ databases">
        <title>Whole genome shotgun sequence of Adhaeribacter aerolatus NBRC 106133.</title>
        <authorList>
            <person name="Hosoyama A."/>
            <person name="Uohara A."/>
            <person name="Ohji S."/>
            <person name="Ichikawa N."/>
        </authorList>
    </citation>
    <scope>NUCLEOTIDE SEQUENCE [LARGE SCALE GENOMIC DNA]</scope>
    <source>
        <strain evidence="1 2">NBRC 106133</strain>
    </source>
</reference>
<dbReference type="RefSeq" id="WP_146897234.1">
    <property type="nucleotide sequence ID" value="NZ_BJYS01000010.1"/>
</dbReference>
<evidence type="ECO:0000313" key="1">
    <source>
        <dbReference type="EMBL" id="GEO04071.1"/>
    </source>
</evidence>
<evidence type="ECO:0000313" key="2">
    <source>
        <dbReference type="Proteomes" id="UP000321532"/>
    </source>
</evidence>
<sequence length="102" mass="11951">MQKIIRELEQIKKKMEALNYDKGGLTSLRDNIQTAVNVLISFQPKLVYSQDFSALKTNSNKYIDPYLYNKSFSPSYLEDKITRSRKYAIEDIDKCINTLKVY</sequence>
<organism evidence="1 2">
    <name type="scientific">Adhaeribacter aerolatus</name>
    <dbReference type="NCBI Taxonomy" id="670289"/>
    <lineage>
        <taxon>Bacteria</taxon>
        <taxon>Pseudomonadati</taxon>
        <taxon>Bacteroidota</taxon>
        <taxon>Cytophagia</taxon>
        <taxon>Cytophagales</taxon>
        <taxon>Hymenobacteraceae</taxon>
        <taxon>Adhaeribacter</taxon>
    </lineage>
</organism>
<name>A0A512AWH6_9BACT</name>